<dbReference type="Pfam" id="PF25994">
    <property type="entry name" value="HH_AprE"/>
    <property type="match status" value="1"/>
</dbReference>
<dbReference type="NCBIfam" id="TIGR01843">
    <property type="entry name" value="type_I_hlyD"/>
    <property type="match status" value="1"/>
</dbReference>
<evidence type="ECO:0000256" key="9">
    <source>
        <dbReference type="SAM" id="MobiDB-lite"/>
    </source>
</evidence>
<accession>A0A8G2C600</accession>
<keyword evidence="7 10" id="KW-1133">Transmembrane helix</keyword>
<reference evidence="13 14" key="1">
    <citation type="submission" date="2016-10" db="EMBL/GenBank/DDBJ databases">
        <authorList>
            <person name="Varghese N."/>
            <person name="Submissions S."/>
        </authorList>
    </citation>
    <scope>NUCLEOTIDE SEQUENCE [LARGE SCALE GENOMIC DNA]</scope>
    <source>
        <strain evidence="13 14">DSM 1741</strain>
    </source>
</reference>
<organism evidence="13 14">
    <name type="scientific">Desulfomicrobium norvegicum (strain DSM 1741 / NCIMB 8310)</name>
    <name type="common">Desulfovibrio baculatus (strain Norway 4)</name>
    <name type="synonym">Desulfovibrio desulfuricans (strain Norway 4)</name>
    <dbReference type="NCBI Taxonomy" id="52561"/>
    <lineage>
        <taxon>Bacteria</taxon>
        <taxon>Pseudomonadati</taxon>
        <taxon>Thermodesulfobacteriota</taxon>
        <taxon>Desulfovibrionia</taxon>
        <taxon>Desulfovibrionales</taxon>
        <taxon>Desulfomicrobiaceae</taxon>
        <taxon>Desulfomicrobium</taxon>
    </lineage>
</organism>
<dbReference type="InterPro" id="IPR006144">
    <property type="entry name" value="Secretion_HlyD_CS"/>
</dbReference>
<evidence type="ECO:0000313" key="14">
    <source>
        <dbReference type="Proteomes" id="UP000199581"/>
    </source>
</evidence>
<evidence type="ECO:0000256" key="7">
    <source>
        <dbReference type="ARBA" id="ARBA00022989"/>
    </source>
</evidence>
<evidence type="ECO:0000256" key="2">
    <source>
        <dbReference type="ARBA" id="ARBA00009477"/>
    </source>
</evidence>
<dbReference type="PROSITE" id="PS00543">
    <property type="entry name" value="HLYD_FAMILY"/>
    <property type="match status" value="1"/>
</dbReference>
<dbReference type="PANTHER" id="PTHR30386:SF26">
    <property type="entry name" value="TRANSPORT PROTEIN COMB"/>
    <property type="match status" value="1"/>
</dbReference>
<evidence type="ECO:0000256" key="4">
    <source>
        <dbReference type="ARBA" id="ARBA00022475"/>
    </source>
</evidence>
<name>A0A8G2C600_DESNO</name>
<dbReference type="EMBL" id="FOTO01000019">
    <property type="protein sequence ID" value="SFM18604.1"/>
    <property type="molecule type" value="Genomic_DNA"/>
</dbReference>
<feature type="domain" description="AprE-like long alpha-helical hairpin" evidence="11">
    <location>
        <begin position="144"/>
        <end position="327"/>
    </location>
</feature>
<feature type="transmembrane region" description="Helical" evidence="10">
    <location>
        <begin position="69"/>
        <end position="87"/>
    </location>
</feature>
<gene>
    <name evidence="13" type="ORF">SAMN05421830_1197</name>
</gene>
<keyword evidence="6 10" id="KW-0812">Transmembrane</keyword>
<dbReference type="InterPro" id="IPR050739">
    <property type="entry name" value="MFP"/>
</dbReference>
<protein>
    <submittedName>
        <fullName evidence="13">Membrane fusion protein, adhesin transport system</fullName>
    </submittedName>
</protein>
<evidence type="ECO:0000256" key="1">
    <source>
        <dbReference type="ARBA" id="ARBA00004377"/>
    </source>
</evidence>
<keyword evidence="4" id="KW-1003">Cell membrane</keyword>
<evidence type="ECO:0000259" key="11">
    <source>
        <dbReference type="Pfam" id="PF25994"/>
    </source>
</evidence>
<keyword evidence="14" id="KW-1185">Reference proteome</keyword>
<comment type="similarity">
    <text evidence="2">Belongs to the membrane fusion protein (MFP) (TC 8.A.1) family.</text>
</comment>
<comment type="caution">
    <text evidence="13">The sequence shown here is derived from an EMBL/GenBank/DDBJ whole genome shotgun (WGS) entry which is preliminary data.</text>
</comment>
<dbReference type="InterPro" id="IPR010129">
    <property type="entry name" value="T1SS_HlyD"/>
</dbReference>
<proteinExistence type="inferred from homology"/>
<evidence type="ECO:0000256" key="6">
    <source>
        <dbReference type="ARBA" id="ARBA00022692"/>
    </source>
</evidence>
<feature type="domain" description="AprE-like beta-barrel" evidence="12">
    <location>
        <begin position="369"/>
        <end position="460"/>
    </location>
</feature>
<evidence type="ECO:0000256" key="10">
    <source>
        <dbReference type="SAM" id="Phobius"/>
    </source>
</evidence>
<dbReference type="GO" id="GO:0009306">
    <property type="term" value="P:protein secretion"/>
    <property type="evidence" value="ECO:0007669"/>
    <property type="project" value="InterPro"/>
</dbReference>
<dbReference type="Proteomes" id="UP000199581">
    <property type="component" value="Unassembled WGS sequence"/>
</dbReference>
<evidence type="ECO:0000256" key="3">
    <source>
        <dbReference type="ARBA" id="ARBA00022448"/>
    </source>
</evidence>
<dbReference type="PANTHER" id="PTHR30386">
    <property type="entry name" value="MEMBRANE FUSION SUBUNIT OF EMRAB-TOLC MULTIDRUG EFFLUX PUMP"/>
    <property type="match status" value="1"/>
</dbReference>
<dbReference type="InterPro" id="IPR058982">
    <property type="entry name" value="Beta-barrel_AprE"/>
</dbReference>
<evidence type="ECO:0000259" key="12">
    <source>
        <dbReference type="Pfam" id="PF26002"/>
    </source>
</evidence>
<dbReference type="RefSeq" id="WP_244150416.1">
    <property type="nucleotide sequence ID" value="NZ_FOTO01000019.1"/>
</dbReference>
<feature type="region of interest" description="Disordered" evidence="9">
    <location>
        <begin position="20"/>
        <end position="48"/>
    </location>
</feature>
<keyword evidence="8 10" id="KW-0472">Membrane</keyword>
<dbReference type="AlphaFoldDB" id="A0A8G2C600"/>
<keyword evidence="3" id="KW-0813">Transport</keyword>
<keyword evidence="5" id="KW-0997">Cell inner membrane</keyword>
<dbReference type="PRINTS" id="PR01490">
    <property type="entry name" value="RTXTOXIND"/>
</dbReference>
<dbReference type="GO" id="GO:0005886">
    <property type="term" value="C:plasma membrane"/>
    <property type="evidence" value="ECO:0007669"/>
    <property type="project" value="UniProtKB-SubCell"/>
</dbReference>
<feature type="compositionally biased region" description="Basic and acidic residues" evidence="9">
    <location>
        <begin position="38"/>
        <end position="48"/>
    </location>
</feature>
<evidence type="ECO:0000256" key="5">
    <source>
        <dbReference type="ARBA" id="ARBA00022519"/>
    </source>
</evidence>
<evidence type="ECO:0000256" key="8">
    <source>
        <dbReference type="ARBA" id="ARBA00023136"/>
    </source>
</evidence>
<dbReference type="InterPro" id="IPR058781">
    <property type="entry name" value="HH_AprE-like"/>
</dbReference>
<comment type="subcellular location">
    <subcellularLocation>
        <location evidence="1">Cell inner membrane</location>
        <topology evidence="1">Single-pass membrane protein</topology>
    </subcellularLocation>
</comment>
<evidence type="ECO:0000313" key="13">
    <source>
        <dbReference type="EMBL" id="SFM18604.1"/>
    </source>
</evidence>
<dbReference type="Pfam" id="PF26002">
    <property type="entry name" value="Beta-barrel_AprE"/>
    <property type="match status" value="1"/>
</dbReference>
<sequence>MNAPHNLGAPSLNTARIEATPPQCARQDTCPPAGSAAKSREHAHRDQQTRSFALELDDLTSRSRITPNLMLIVIVMFFTAALAWAAHAPLDEVVRGMGKIIPSTEIKRIQNFEGGIVKEILVREGQEVARDQPLILLDRTQMASRFREQRSNYLDQILAIARLEAELAGKDAIAFPAEARNQKPHLLENQTELLRSRTANRQAALSVLEFDRQQRMQELKELRSRLGYLQSNHALLGKEVEMTRTMVAKGAASEMDLLRSKRQLMELAGQIADTRIAIPKVTASLEAATHRIEEEKSKHRTEILKELSAIRTEMEGRKEKLPALEDQMNRTSVRSPVDGTVKRVFVTTIGEAVGPGQEMLEIVPREDTLLVEARVPPQDIAFLHPGQDADVKITAYDYSIYGSMKGKVEHISADAITDEQQKTSYYLIKVRTDSASLTSKDGKELPIIPGMVAEVDVLTGKKTVLEYILKPIIKTARGALRER</sequence>
<dbReference type="Gene3D" id="2.40.30.170">
    <property type="match status" value="1"/>
</dbReference>